<gene>
    <name evidence="1" type="ORF">IEQ34_006115</name>
</gene>
<protein>
    <submittedName>
        <fullName evidence="1">Uncharacterized protein</fullName>
    </submittedName>
</protein>
<evidence type="ECO:0000313" key="2">
    <source>
        <dbReference type="Proteomes" id="UP000775213"/>
    </source>
</evidence>
<proteinExistence type="predicted"/>
<dbReference type="Proteomes" id="UP000775213">
    <property type="component" value="Unassembled WGS sequence"/>
</dbReference>
<reference evidence="1 2" key="1">
    <citation type="journal article" date="2021" name="Hortic Res">
        <title>Chromosome-scale assembly of the Dendrobium chrysotoxum genome enhances the understanding of orchid evolution.</title>
        <authorList>
            <person name="Zhang Y."/>
            <person name="Zhang G.Q."/>
            <person name="Zhang D."/>
            <person name="Liu X.D."/>
            <person name="Xu X.Y."/>
            <person name="Sun W.H."/>
            <person name="Yu X."/>
            <person name="Zhu X."/>
            <person name="Wang Z.W."/>
            <person name="Zhao X."/>
            <person name="Zhong W.Y."/>
            <person name="Chen H."/>
            <person name="Yin W.L."/>
            <person name="Huang T."/>
            <person name="Niu S.C."/>
            <person name="Liu Z.J."/>
        </authorList>
    </citation>
    <scope>NUCLEOTIDE SEQUENCE [LARGE SCALE GENOMIC DNA]</scope>
    <source>
        <strain evidence="1">Lindl</strain>
    </source>
</reference>
<keyword evidence="2" id="KW-1185">Reference proteome</keyword>
<name>A0AAV7HBZ6_DENCH</name>
<comment type="caution">
    <text evidence="1">The sequence shown here is derived from an EMBL/GenBank/DDBJ whole genome shotgun (WGS) entry which is preliminary data.</text>
</comment>
<dbReference type="AlphaFoldDB" id="A0AAV7HBZ6"/>
<accession>A0AAV7HBZ6</accession>
<sequence length="65" mass="7402">MNKLTHITTELDATIGSRQRLLGGFLDSIIDQVLEERMWPKLQVGGDTMGSFEFLNSSFNFILMH</sequence>
<dbReference type="EMBL" id="JAGFBR010000006">
    <property type="protein sequence ID" value="KAH0466012.1"/>
    <property type="molecule type" value="Genomic_DNA"/>
</dbReference>
<evidence type="ECO:0000313" key="1">
    <source>
        <dbReference type="EMBL" id="KAH0466012.1"/>
    </source>
</evidence>
<organism evidence="1 2">
    <name type="scientific">Dendrobium chrysotoxum</name>
    <name type="common">Orchid</name>
    <dbReference type="NCBI Taxonomy" id="161865"/>
    <lineage>
        <taxon>Eukaryota</taxon>
        <taxon>Viridiplantae</taxon>
        <taxon>Streptophyta</taxon>
        <taxon>Embryophyta</taxon>
        <taxon>Tracheophyta</taxon>
        <taxon>Spermatophyta</taxon>
        <taxon>Magnoliopsida</taxon>
        <taxon>Liliopsida</taxon>
        <taxon>Asparagales</taxon>
        <taxon>Orchidaceae</taxon>
        <taxon>Epidendroideae</taxon>
        <taxon>Malaxideae</taxon>
        <taxon>Dendrobiinae</taxon>
        <taxon>Dendrobium</taxon>
    </lineage>
</organism>